<keyword evidence="2" id="KW-1185">Reference proteome</keyword>
<accession>A0ABS5L8R0</accession>
<organism evidence="1 2">
    <name type="scientific">Catenulispora pinistramenti</name>
    <dbReference type="NCBI Taxonomy" id="2705254"/>
    <lineage>
        <taxon>Bacteria</taxon>
        <taxon>Bacillati</taxon>
        <taxon>Actinomycetota</taxon>
        <taxon>Actinomycetes</taxon>
        <taxon>Catenulisporales</taxon>
        <taxon>Catenulisporaceae</taxon>
        <taxon>Catenulispora</taxon>
    </lineage>
</organism>
<dbReference type="SUPFAM" id="SSF51219">
    <property type="entry name" value="TRAP-like"/>
    <property type="match status" value="1"/>
</dbReference>
<sequence>MQANIKGTTMPVLEFLLSPGESIISPHGELSWMSPNVQMSQTTNSGGARGLMAGLKRVAGGGGLFMTRYDATGGGTALLCFASKMPGHIVPVDVQPQTPMIVHRHGWLASTPGITTNVAFQKTFSRSLFGGEGFVLQRLDGQGRAWIELSGEVSPYTLGPGQQMLVHPGHIGMFEASVQFTMTTVPGIRNKVFGGDGLFLVALTGPGQIWLQSMPLPNLAHSLEPYLPERTGNS</sequence>
<protein>
    <submittedName>
        <fullName evidence="1">AIM24 family protein</fullName>
    </submittedName>
</protein>
<dbReference type="PANTHER" id="PTHR43657">
    <property type="entry name" value="TRYPTOPHAN RNA-BINDING ATTENUATOR PROTEIN-LIKE PROTEIN"/>
    <property type="match status" value="1"/>
</dbReference>
<gene>
    <name evidence="1" type="ORF">KGQ19_48540</name>
</gene>
<dbReference type="PANTHER" id="PTHR43657:SF1">
    <property type="entry name" value="ALTERED INHERITANCE OF MITOCHONDRIA PROTEIN 24, MITOCHONDRIAL"/>
    <property type="match status" value="1"/>
</dbReference>
<dbReference type="InterPro" id="IPR016031">
    <property type="entry name" value="Trp_RNA-bd_attenuator-like_dom"/>
</dbReference>
<dbReference type="InterPro" id="IPR002838">
    <property type="entry name" value="AIM24"/>
</dbReference>
<dbReference type="EMBL" id="JAAFYZ010000470">
    <property type="protein sequence ID" value="MBS2554728.1"/>
    <property type="molecule type" value="Genomic_DNA"/>
</dbReference>
<comment type="caution">
    <text evidence="1">The sequence shown here is derived from an EMBL/GenBank/DDBJ whole genome shotgun (WGS) entry which is preliminary data.</text>
</comment>
<dbReference type="Pfam" id="PF01987">
    <property type="entry name" value="AIM24"/>
    <property type="match status" value="1"/>
</dbReference>
<evidence type="ECO:0000313" key="2">
    <source>
        <dbReference type="Proteomes" id="UP000730482"/>
    </source>
</evidence>
<dbReference type="RefSeq" id="WP_212022413.1">
    <property type="nucleotide sequence ID" value="NZ_JAAFYZ010000470.1"/>
</dbReference>
<name>A0ABS5L8R0_9ACTN</name>
<evidence type="ECO:0000313" key="1">
    <source>
        <dbReference type="EMBL" id="MBS2554728.1"/>
    </source>
</evidence>
<dbReference type="Gene3D" id="3.60.160.10">
    <property type="entry name" value="Mitochondrial biogenesis AIM24"/>
    <property type="match status" value="1"/>
</dbReference>
<reference evidence="1 2" key="1">
    <citation type="submission" date="2020-02" db="EMBL/GenBank/DDBJ databases">
        <title>Acidophilic actinobacteria isolated from forest soil.</title>
        <authorList>
            <person name="Golinska P."/>
        </authorList>
    </citation>
    <scope>NUCLEOTIDE SEQUENCE [LARGE SCALE GENOMIC DNA]</scope>
    <source>
        <strain evidence="1 2">NL8</strain>
    </source>
</reference>
<dbReference type="InterPro" id="IPR036983">
    <property type="entry name" value="AIM24_sf"/>
</dbReference>
<dbReference type="Proteomes" id="UP000730482">
    <property type="component" value="Unassembled WGS sequence"/>
</dbReference>
<proteinExistence type="predicted"/>